<keyword evidence="3 6" id="KW-0812">Transmembrane</keyword>
<gene>
    <name evidence="8" type="ORF">JOC83_002285</name>
</gene>
<keyword evidence="9" id="KW-1185">Reference proteome</keyword>
<feature type="domain" description="RDD" evidence="7">
    <location>
        <begin position="7"/>
        <end position="129"/>
    </location>
</feature>
<name>A0ABS2QVB0_9BACI</name>
<dbReference type="Pfam" id="PF06271">
    <property type="entry name" value="RDD"/>
    <property type="match status" value="1"/>
</dbReference>
<evidence type="ECO:0000313" key="9">
    <source>
        <dbReference type="Proteomes" id="UP000809829"/>
    </source>
</evidence>
<feature type="transmembrane region" description="Helical" evidence="6">
    <location>
        <begin position="51"/>
        <end position="67"/>
    </location>
</feature>
<proteinExistence type="predicted"/>
<evidence type="ECO:0000256" key="6">
    <source>
        <dbReference type="SAM" id="Phobius"/>
    </source>
</evidence>
<accession>A0ABS2QVB0</accession>
<sequence>MDGVVQPAGFWIRLGANLLDLLIIGLPLSIIGFVISGSIEEGHWSTNLVSTLYYLLVPIFWMGYTVGKRICGVRIVKVNGNKLGFGTMLLRAIVAGLIYGITLGIGLIVSAFMVALRDDKRSIHDMIAGTYVTHAKPGAEKSVEL</sequence>
<dbReference type="InterPro" id="IPR051791">
    <property type="entry name" value="Pra-immunoreactive"/>
</dbReference>
<comment type="caution">
    <text evidence="8">The sequence shown here is derived from an EMBL/GenBank/DDBJ whole genome shotgun (WGS) entry which is preliminary data.</text>
</comment>
<feature type="transmembrane region" description="Helical" evidence="6">
    <location>
        <begin position="21"/>
        <end position="39"/>
    </location>
</feature>
<evidence type="ECO:0000259" key="7">
    <source>
        <dbReference type="Pfam" id="PF06271"/>
    </source>
</evidence>
<organism evidence="8 9">
    <name type="scientific">Priestia iocasae</name>
    <dbReference type="NCBI Taxonomy" id="2291674"/>
    <lineage>
        <taxon>Bacteria</taxon>
        <taxon>Bacillati</taxon>
        <taxon>Bacillota</taxon>
        <taxon>Bacilli</taxon>
        <taxon>Bacillales</taxon>
        <taxon>Bacillaceae</taxon>
        <taxon>Priestia</taxon>
    </lineage>
</organism>
<dbReference type="InterPro" id="IPR010432">
    <property type="entry name" value="RDD"/>
</dbReference>
<protein>
    <submittedName>
        <fullName evidence="8">RDD family membrane protein YckC</fullName>
    </submittedName>
</protein>
<dbReference type="EMBL" id="JAFBFC010000004">
    <property type="protein sequence ID" value="MBM7703436.1"/>
    <property type="molecule type" value="Genomic_DNA"/>
</dbReference>
<keyword evidence="4 6" id="KW-1133">Transmembrane helix</keyword>
<dbReference type="Proteomes" id="UP000809829">
    <property type="component" value="Unassembled WGS sequence"/>
</dbReference>
<reference evidence="8 9" key="1">
    <citation type="submission" date="2021-01" db="EMBL/GenBank/DDBJ databases">
        <title>Genomic Encyclopedia of Type Strains, Phase IV (KMG-IV): sequencing the most valuable type-strain genomes for metagenomic binning, comparative biology and taxonomic classification.</title>
        <authorList>
            <person name="Goeker M."/>
        </authorList>
    </citation>
    <scope>NUCLEOTIDE SEQUENCE [LARGE SCALE GENOMIC DNA]</scope>
    <source>
        <strain evidence="8 9">DSM 104297</strain>
    </source>
</reference>
<dbReference type="PANTHER" id="PTHR36115:SF9">
    <property type="entry name" value="LMO1584 PROTEIN"/>
    <property type="match status" value="1"/>
</dbReference>
<feature type="transmembrane region" description="Helical" evidence="6">
    <location>
        <begin position="88"/>
        <end position="116"/>
    </location>
</feature>
<dbReference type="PANTHER" id="PTHR36115">
    <property type="entry name" value="PROLINE-RICH ANTIGEN HOMOLOG-RELATED"/>
    <property type="match status" value="1"/>
</dbReference>
<keyword evidence="5 6" id="KW-0472">Membrane</keyword>
<evidence type="ECO:0000256" key="1">
    <source>
        <dbReference type="ARBA" id="ARBA00004651"/>
    </source>
</evidence>
<dbReference type="RefSeq" id="WP_205187312.1">
    <property type="nucleotide sequence ID" value="NZ_JAFBFC010000004.1"/>
</dbReference>
<evidence type="ECO:0000256" key="3">
    <source>
        <dbReference type="ARBA" id="ARBA00022692"/>
    </source>
</evidence>
<evidence type="ECO:0000256" key="2">
    <source>
        <dbReference type="ARBA" id="ARBA00022475"/>
    </source>
</evidence>
<comment type="subcellular location">
    <subcellularLocation>
        <location evidence="1">Cell membrane</location>
        <topology evidence="1">Multi-pass membrane protein</topology>
    </subcellularLocation>
</comment>
<keyword evidence="2" id="KW-1003">Cell membrane</keyword>
<evidence type="ECO:0000256" key="5">
    <source>
        <dbReference type="ARBA" id="ARBA00023136"/>
    </source>
</evidence>
<evidence type="ECO:0000313" key="8">
    <source>
        <dbReference type="EMBL" id="MBM7703436.1"/>
    </source>
</evidence>
<evidence type="ECO:0000256" key="4">
    <source>
        <dbReference type="ARBA" id="ARBA00022989"/>
    </source>
</evidence>